<organism evidence="2 3">
    <name type="scientific">Gigaspora margarita</name>
    <dbReference type="NCBI Taxonomy" id="4874"/>
    <lineage>
        <taxon>Eukaryota</taxon>
        <taxon>Fungi</taxon>
        <taxon>Fungi incertae sedis</taxon>
        <taxon>Mucoromycota</taxon>
        <taxon>Glomeromycotina</taxon>
        <taxon>Glomeromycetes</taxon>
        <taxon>Diversisporales</taxon>
        <taxon>Gigasporaceae</taxon>
        <taxon>Gigaspora</taxon>
    </lineage>
</organism>
<sequence length="173" mass="19907">MQQNWRGASCSEATLYKRQENPFKIGVRKHTYLAVKLRNVPLGRRDLISNEIKWAFESFGTIKSIKQDLRRGCPDNKCLESKSHNGVQQLPPDSKTSNLKKRGTIRHKEEKITEKPFSSSNPYVEAKGEEENDKNLERDRANTERDYMSQSSERNNHCGKKFGGGPKCARDHQ</sequence>
<protein>
    <submittedName>
        <fullName evidence="2">31993_t:CDS:1</fullName>
    </submittedName>
</protein>
<accession>A0ABM8W602</accession>
<comment type="caution">
    <text evidence="2">The sequence shown here is derived from an EMBL/GenBank/DDBJ whole genome shotgun (WGS) entry which is preliminary data.</text>
</comment>
<evidence type="ECO:0000313" key="2">
    <source>
        <dbReference type="EMBL" id="CAG8534468.1"/>
    </source>
</evidence>
<feature type="compositionally biased region" description="Basic and acidic residues" evidence="1">
    <location>
        <begin position="74"/>
        <end position="83"/>
    </location>
</feature>
<feature type="compositionally biased region" description="Basic and acidic residues" evidence="1">
    <location>
        <begin position="126"/>
        <end position="147"/>
    </location>
</feature>
<evidence type="ECO:0000313" key="3">
    <source>
        <dbReference type="Proteomes" id="UP000789901"/>
    </source>
</evidence>
<feature type="region of interest" description="Disordered" evidence="1">
    <location>
        <begin position="74"/>
        <end position="173"/>
    </location>
</feature>
<name>A0ABM8W602_GIGMA</name>
<keyword evidence="3" id="KW-1185">Reference proteome</keyword>
<evidence type="ECO:0000256" key="1">
    <source>
        <dbReference type="SAM" id="MobiDB-lite"/>
    </source>
</evidence>
<proteinExistence type="predicted"/>
<gene>
    <name evidence="2" type="ORF">GMARGA_LOCUS3781</name>
</gene>
<dbReference type="EMBL" id="CAJVQB010001408">
    <property type="protein sequence ID" value="CAG8534468.1"/>
    <property type="molecule type" value="Genomic_DNA"/>
</dbReference>
<reference evidence="2 3" key="1">
    <citation type="submission" date="2021-06" db="EMBL/GenBank/DDBJ databases">
        <authorList>
            <person name="Kallberg Y."/>
            <person name="Tangrot J."/>
            <person name="Rosling A."/>
        </authorList>
    </citation>
    <scope>NUCLEOTIDE SEQUENCE [LARGE SCALE GENOMIC DNA]</scope>
    <source>
        <strain evidence="2 3">120-4 pot B 10/14</strain>
    </source>
</reference>
<dbReference type="Proteomes" id="UP000789901">
    <property type="component" value="Unassembled WGS sequence"/>
</dbReference>